<dbReference type="EnsemblMetazoa" id="SSS_6124s_mrna">
    <property type="protein sequence ID" value="KAF7490700.1"/>
    <property type="gene ID" value="SSS_6124"/>
</dbReference>
<evidence type="ECO:0000313" key="3">
    <source>
        <dbReference type="EnsemblMetazoa" id="KAF7490700.1"/>
    </source>
</evidence>
<protein>
    <submittedName>
        <fullName evidence="2 3">Uncharacterized protein</fullName>
    </submittedName>
</protein>
<evidence type="ECO:0000256" key="1">
    <source>
        <dbReference type="SAM" id="MobiDB-lite"/>
    </source>
</evidence>
<reference evidence="3" key="3">
    <citation type="submission" date="2022-06" db="UniProtKB">
        <authorList>
            <consortium name="EnsemblMetazoa"/>
        </authorList>
    </citation>
    <scope>IDENTIFICATION</scope>
</reference>
<dbReference type="Proteomes" id="UP000070412">
    <property type="component" value="Unassembled WGS sequence"/>
</dbReference>
<reference evidence="2" key="2">
    <citation type="submission" date="2020-01" db="EMBL/GenBank/DDBJ databases">
        <authorList>
            <person name="Korhonen P.K.K."/>
            <person name="Guangxu M.G."/>
            <person name="Wang T.W."/>
            <person name="Stroehlein A.J.S."/>
            <person name="Young N.D."/>
            <person name="Ang C.-S.A."/>
            <person name="Fernando D.W.F."/>
            <person name="Lu H.L."/>
            <person name="Taylor S.T."/>
            <person name="Ehtesham M.E.M."/>
            <person name="Najaraj S.H.N."/>
            <person name="Harsha G.H.G."/>
            <person name="Madugundu A.M."/>
            <person name="Renuse S.R."/>
            <person name="Holt D.H."/>
            <person name="Pandey A.P."/>
            <person name="Papenfuss A.P."/>
            <person name="Gasser R.B.G."/>
            <person name="Fischer K.F."/>
        </authorList>
    </citation>
    <scope>NUCLEOTIDE SEQUENCE</scope>
    <source>
        <strain evidence="2">SSS_KF_BRIS2020</strain>
    </source>
</reference>
<sequence>MVEVHNENLNYHPNHLRVNHQQHRPRVSESKLALRKACNNVASNQKDSNYQFSSPSSSSSSSSLSSITSIYDGVPLSQPKNLNNNDGEEKNRINSVIANPSIINQKRSSRSASILSATKRKTGTEIKKATRIDENLRSIGFGIENKNIGQ</sequence>
<feature type="region of interest" description="Disordered" evidence="1">
    <location>
        <begin position="45"/>
        <end position="93"/>
    </location>
</feature>
<evidence type="ECO:0000313" key="4">
    <source>
        <dbReference type="Proteomes" id="UP000070412"/>
    </source>
</evidence>
<dbReference type="AlphaFoldDB" id="A0A834R6T8"/>
<dbReference type="EMBL" id="WVUK01000062">
    <property type="protein sequence ID" value="KAF7490700.1"/>
    <property type="molecule type" value="Genomic_DNA"/>
</dbReference>
<proteinExistence type="predicted"/>
<reference evidence="4" key="1">
    <citation type="journal article" date="2020" name="PLoS Negl. Trop. Dis.">
        <title>High-quality nuclear genome for Sarcoptes scabiei-A critical resource for a neglected parasite.</title>
        <authorList>
            <person name="Korhonen P.K."/>
            <person name="Gasser R.B."/>
            <person name="Ma G."/>
            <person name="Wang T."/>
            <person name="Stroehlein A.J."/>
            <person name="Young N.D."/>
            <person name="Ang C.S."/>
            <person name="Fernando D.D."/>
            <person name="Lu H.C."/>
            <person name="Taylor S."/>
            <person name="Reynolds S.L."/>
            <person name="Mofiz E."/>
            <person name="Najaraj S.H."/>
            <person name="Gowda H."/>
            <person name="Madugundu A."/>
            <person name="Renuse S."/>
            <person name="Holt D."/>
            <person name="Pandey A."/>
            <person name="Papenfuss A.T."/>
            <person name="Fischer K."/>
        </authorList>
    </citation>
    <scope>NUCLEOTIDE SEQUENCE [LARGE SCALE GENOMIC DNA]</scope>
</reference>
<feature type="compositionally biased region" description="Basic residues" evidence="1">
    <location>
        <begin position="14"/>
        <end position="25"/>
    </location>
</feature>
<name>A0A834R6T8_SARSC</name>
<feature type="compositionally biased region" description="Low complexity" evidence="1">
    <location>
        <begin position="53"/>
        <end position="69"/>
    </location>
</feature>
<keyword evidence="4" id="KW-1185">Reference proteome</keyword>
<feature type="region of interest" description="Disordered" evidence="1">
    <location>
        <begin position="1"/>
        <end position="30"/>
    </location>
</feature>
<evidence type="ECO:0000313" key="2">
    <source>
        <dbReference type="EMBL" id="KAF7490700.1"/>
    </source>
</evidence>
<accession>A0A834R6T8</accession>
<gene>
    <name evidence="2" type="ORF">SSS_6124</name>
</gene>
<organism evidence="2">
    <name type="scientific">Sarcoptes scabiei</name>
    <name type="common">Itch mite</name>
    <name type="synonym">Acarus scabiei</name>
    <dbReference type="NCBI Taxonomy" id="52283"/>
    <lineage>
        <taxon>Eukaryota</taxon>
        <taxon>Metazoa</taxon>
        <taxon>Ecdysozoa</taxon>
        <taxon>Arthropoda</taxon>
        <taxon>Chelicerata</taxon>
        <taxon>Arachnida</taxon>
        <taxon>Acari</taxon>
        <taxon>Acariformes</taxon>
        <taxon>Sarcoptiformes</taxon>
        <taxon>Astigmata</taxon>
        <taxon>Psoroptidia</taxon>
        <taxon>Sarcoptoidea</taxon>
        <taxon>Sarcoptidae</taxon>
        <taxon>Sarcoptinae</taxon>
        <taxon>Sarcoptes</taxon>
    </lineage>
</organism>